<evidence type="ECO:0000313" key="6">
    <source>
        <dbReference type="Proteomes" id="UP000674234"/>
    </source>
</evidence>
<dbReference type="InterPro" id="IPR011991">
    <property type="entry name" value="ArsR-like_HTH"/>
</dbReference>
<reference evidence="5" key="1">
    <citation type="submission" date="2021-02" db="EMBL/GenBank/DDBJ databases">
        <title>Draft genome sequence of Microbispora sp. RL4-1S isolated from rice leaves in Thailand.</title>
        <authorList>
            <person name="Muangham S."/>
            <person name="Duangmal K."/>
        </authorList>
    </citation>
    <scope>NUCLEOTIDE SEQUENCE</scope>
    <source>
        <strain evidence="5">RL4-1S</strain>
    </source>
</reference>
<dbReference type="GO" id="GO:0003677">
    <property type="term" value="F:DNA binding"/>
    <property type="evidence" value="ECO:0007669"/>
    <property type="project" value="UniProtKB-KW"/>
</dbReference>
<keyword evidence="6" id="KW-1185">Reference proteome</keyword>
<evidence type="ECO:0000313" key="5">
    <source>
        <dbReference type="EMBL" id="MBP2702545.1"/>
    </source>
</evidence>
<keyword evidence="1" id="KW-0805">Transcription regulation</keyword>
<dbReference type="CDD" id="cd00090">
    <property type="entry name" value="HTH_ARSR"/>
    <property type="match status" value="1"/>
</dbReference>
<dbReference type="RefSeq" id="WP_210153830.1">
    <property type="nucleotide sequence ID" value="NZ_JAFCNB010000001.1"/>
</dbReference>
<keyword evidence="2" id="KW-0238">DNA-binding</keyword>
<evidence type="ECO:0000256" key="1">
    <source>
        <dbReference type="ARBA" id="ARBA00023015"/>
    </source>
</evidence>
<dbReference type="Proteomes" id="UP000674234">
    <property type="component" value="Unassembled WGS sequence"/>
</dbReference>
<dbReference type="InterPro" id="IPR045981">
    <property type="entry name" value="DUF5937"/>
</dbReference>
<dbReference type="Gene3D" id="1.10.10.10">
    <property type="entry name" value="Winged helix-like DNA-binding domain superfamily/Winged helix DNA-binding domain"/>
    <property type="match status" value="1"/>
</dbReference>
<dbReference type="InterPro" id="IPR001845">
    <property type="entry name" value="HTH_ArsR_DNA-bd_dom"/>
</dbReference>
<dbReference type="Pfam" id="PF19361">
    <property type="entry name" value="DUF5937"/>
    <property type="match status" value="1"/>
</dbReference>
<dbReference type="GO" id="GO:0003700">
    <property type="term" value="F:DNA-binding transcription factor activity"/>
    <property type="evidence" value="ECO:0007669"/>
    <property type="project" value="InterPro"/>
</dbReference>
<evidence type="ECO:0000256" key="2">
    <source>
        <dbReference type="ARBA" id="ARBA00023125"/>
    </source>
</evidence>
<gene>
    <name evidence="5" type="ORF">JOL79_01860</name>
</gene>
<dbReference type="InterPro" id="IPR036390">
    <property type="entry name" value="WH_DNA-bd_sf"/>
</dbReference>
<feature type="domain" description="HTH arsR-type" evidence="4">
    <location>
        <begin position="246"/>
        <end position="321"/>
    </location>
</feature>
<dbReference type="PRINTS" id="PR00778">
    <property type="entry name" value="HTHARSR"/>
</dbReference>
<dbReference type="Pfam" id="PF12840">
    <property type="entry name" value="HTH_20"/>
    <property type="match status" value="1"/>
</dbReference>
<evidence type="ECO:0000256" key="3">
    <source>
        <dbReference type="ARBA" id="ARBA00023163"/>
    </source>
</evidence>
<comment type="caution">
    <text evidence="5">The sequence shown here is derived from an EMBL/GenBank/DDBJ whole genome shotgun (WGS) entry which is preliminary data.</text>
</comment>
<sequence length="331" mass="36664">MAVEWRFTPDDVARLRFAFSPLWELVTSLRVLRSPARHSLHLPWIRTVRPRLRGLDLTELFALVPVAGYMPDFLTPPPDTPLPDFGAELERVRRTDPLIAADEVAWVPGADPAALARFRDDPAEGVRRVTDRLGEYWTVAFEESWPRVRALLEADVMWRSRRLAAGGVRELFADLHPSIGWHGDRLVTAKRHSYAGDIGGEGLVLVPSAFTWPDVLVMYEPYQPMIGYPARGVGALWSQGSPCTPRALSALLGRTRAQILTALDEPGSTTGLARRLDLTPGAVSQHLTVLHDGGLVTRQRLGREVLYRRTAMGDALALGPDRARARVAPGQ</sequence>
<dbReference type="SUPFAM" id="SSF46785">
    <property type="entry name" value="Winged helix' DNA-binding domain"/>
    <property type="match status" value="1"/>
</dbReference>
<evidence type="ECO:0000259" key="4">
    <source>
        <dbReference type="SMART" id="SM00418"/>
    </source>
</evidence>
<keyword evidence="3" id="KW-0804">Transcription</keyword>
<protein>
    <submittedName>
        <fullName evidence="5">Winged helix-turn-helix transcriptional regulator</fullName>
    </submittedName>
</protein>
<accession>A0A940WBR3</accession>
<name>A0A940WBR3_9ACTN</name>
<dbReference type="EMBL" id="JAFCNB010000001">
    <property type="protein sequence ID" value="MBP2702545.1"/>
    <property type="molecule type" value="Genomic_DNA"/>
</dbReference>
<dbReference type="PANTHER" id="PTHR43132:SF6">
    <property type="entry name" value="HTH-TYPE TRANSCRIPTIONAL REPRESSOR CZRA"/>
    <property type="match status" value="1"/>
</dbReference>
<dbReference type="InterPro" id="IPR051011">
    <property type="entry name" value="Metal_resp_trans_reg"/>
</dbReference>
<organism evidence="5 6">
    <name type="scientific">Microbispora oryzae</name>
    <dbReference type="NCBI Taxonomy" id="2806554"/>
    <lineage>
        <taxon>Bacteria</taxon>
        <taxon>Bacillati</taxon>
        <taxon>Actinomycetota</taxon>
        <taxon>Actinomycetes</taxon>
        <taxon>Streptosporangiales</taxon>
        <taxon>Streptosporangiaceae</taxon>
        <taxon>Microbispora</taxon>
    </lineage>
</organism>
<dbReference type="AlphaFoldDB" id="A0A940WBR3"/>
<proteinExistence type="predicted"/>
<dbReference type="SMART" id="SM00418">
    <property type="entry name" value="HTH_ARSR"/>
    <property type="match status" value="1"/>
</dbReference>
<dbReference type="InterPro" id="IPR036388">
    <property type="entry name" value="WH-like_DNA-bd_sf"/>
</dbReference>
<dbReference type="PANTHER" id="PTHR43132">
    <property type="entry name" value="ARSENICAL RESISTANCE OPERON REPRESSOR ARSR-RELATED"/>
    <property type="match status" value="1"/>
</dbReference>